<dbReference type="WBParaSite" id="HPBE_0000584901-mRNA-1">
    <property type="protein sequence ID" value="HPBE_0000584901-mRNA-1"/>
    <property type="gene ID" value="HPBE_0000584901"/>
</dbReference>
<evidence type="ECO:0000313" key="2">
    <source>
        <dbReference type="Proteomes" id="UP000050761"/>
    </source>
</evidence>
<sequence>MDRKKELKRMRGRFEEISTVEFPHPAISSTAPTHGPVQRITRKEVEAAFKKMRSGEASGPDDIAPDLWKSKYSEMSFLFRVCSADRLLRANQGRVLVPA</sequence>
<dbReference type="EMBL" id="UZAH01025552">
    <property type="protein sequence ID" value="VDO66033.1"/>
    <property type="molecule type" value="Genomic_DNA"/>
</dbReference>
<dbReference type="AlphaFoldDB" id="A0A183FGP5"/>
<name>A0A183FGP5_HELPZ</name>
<dbReference type="Proteomes" id="UP000050761">
    <property type="component" value="Unassembled WGS sequence"/>
</dbReference>
<proteinExistence type="predicted"/>
<organism evidence="2 3">
    <name type="scientific">Heligmosomoides polygyrus</name>
    <name type="common">Parasitic roundworm</name>
    <dbReference type="NCBI Taxonomy" id="6339"/>
    <lineage>
        <taxon>Eukaryota</taxon>
        <taxon>Metazoa</taxon>
        <taxon>Ecdysozoa</taxon>
        <taxon>Nematoda</taxon>
        <taxon>Chromadorea</taxon>
        <taxon>Rhabditida</taxon>
        <taxon>Rhabditina</taxon>
        <taxon>Rhabditomorpha</taxon>
        <taxon>Strongyloidea</taxon>
        <taxon>Heligmosomidae</taxon>
        <taxon>Heligmosomoides</taxon>
    </lineage>
</organism>
<protein>
    <submittedName>
        <fullName evidence="3">Vps4_C domain-containing protein</fullName>
    </submittedName>
</protein>
<accession>A0A3P7YMS0</accession>
<accession>A0A183FGP5</accession>
<gene>
    <name evidence="1" type="ORF">HPBE_LOCUS5850</name>
</gene>
<reference evidence="3" key="2">
    <citation type="submission" date="2019-09" db="UniProtKB">
        <authorList>
            <consortium name="WormBaseParasite"/>
        </authorList>
    </citation>
    <scope>IDENTIFICATION</scope>
</reference>
<keyword evidence="2" id="KW-1185">Reference proteome</keyword>
<reference evidence="1 2" key="1">
    <citation type="submission" date="2018-11" db="EMBL/GenBank/DDBJ databases">
        <authorList>
            <consortium name="Pathogen Informatics"/>
        </authorList>
    </citation>
    <scope>NUCLEOTIDE SEQUENCE [LARGE SCALE GENOMIC DNA]</scope>
</reference>
<evidence type="ECO:0000313" key="1">
    <source>
        <dbReference type="EMBL" id="VDO66033.1"/>
    </source>
</evidence>
<evidence type="ECO:0000313" key="3">
    <source>
        <dbReference type="WBParaSite" id="HPBE_0000584901-mRNA-1"/>
    </source>
</evidence>